<name>A0AAE1TT98_9EUCA</name>
<dbReference type="Proteomes" id="UP001292094">
    <property type="component" value="Unassembled WGS sequence"/>
</dbReference>
<reference evidence="1" key="1">
    <citation type="submission" date="2023-11" db="EMBL/GenBank/DDBJ databases">
        <title>Genome assemblies of two species of porcelain crab, Petrolisthes cinctipes and Petrolisthes manimaculis (Anomura: Porcellanidae).</title>
        <authorList>
            <person name="Angst P."/>
        </authorList>
    </citation>
    <scope>NUCLEOTIDE SEQUENCE</scope>
    <source>
        <strain evidence="1">PB745_02</strain>
        <tissue evidence="1">Gill</tissue>
    </source>
</reference>
<dbReference type="AlphaFoldDB" id="A0AAE1TT98"/>
<dbReference type="EMBL" id="JAWZYT010003613">
    <property type="protein sequence ID" value="KAK4297558.1"/>
    <property type="molecule type" value="Genomic_DNA"/>
</dbReference>
<comment type="caution">
    <text evidence="1">The sequence shown here is derived from an EMBL/GenBank/DDBJ whole genome shotgun (WGS) entry which is preliminary data.</text>
</comment>
<proteinExistence type="predicted"/>
<evidence type="ECO:0000313" key="1">
    <source>
        <dbReference type="EMBL" id="KAK4297558.1"/>
    </source>
</evidence>
<sequence>MYFNSSGNIGTQFFMEVTNNVVLAVVENEEGDEKVESVLAMVTSHSVIKLEKLLSVKLLYHSLIHPQMMESLTSIEEVLRCEAQVVVEIYSNTMDLDDGSHLYPYVYAAINMGREGWCFFTSNFHTLIRVLHNNNVATDIIIRNHKCNANCGSSADGNNDTLLPRARACQRNSLVLPFIISQHGYHKNHFRIPGLLPQEDREGLRKLNYKIRYYYLADNNLESGWYLVAGFDYCTRKHMVMGRHSKSESKIEVKRDEKEVREFLFCVRPLLREVKENIVNEFLRNFTHANPIKWNDALDILQSELSLQELAYQCVCQNLPLSYVRHHAPKQFYTSIRHTHTLPWVQNPWKIKYNTTTHNPVSHTTRDADATD</sequence>
<gene>
    <name evidence="1" type="ORF">Pmani_030038</name>
</gene>
<organism evidence="1 2">
    <name type="scientific">Petrolisthes manimaculis</name>
    <dbReference type="NCBI Taxonomy" id="1843537"/>
    <lineage>
        <taxon>Eukaryota</taxon>
        <taxon>Metazoa</taxon>
        <taxon>Ecdysozoa</taxon>
        <taxon>Arthropoda</taxon>
        <taxon>Crustacea</taxon>
        <taxon>Multicrustacea</taxon>
        <taxon>Malacostraca</taxon>
        <taxon>Eumalacostraca</taxon>
        <taxon>Eucarida</taxon>
        <taxon>Decapoda</taxon>
        <taxon>Pleocyemata</taxon>
        <taxon>Anomura</taxon>
        <taxon>Galatheoidea</taxon>
        <taxon>Porcellanidae</taxon>
        <taxon>Petrolisthes</taxon>
    </lineage>
</organism>
<keyword evidence="2" id="KW-1185">Reference proteome</keyword>
<accession>A0AAE1TT98</accession>
<evidence type="ECO:0000313" key="2">
    <source>
        <dbReference type="Proteomes" id="UP001292094"/>
    </source>
</evidence>
<protein>
    <submittedName>
        <fullName evidence="1">Uncharacterized protein</fullName>
    </submittedName>
</protein>